<dbReference type="Proteomes" id="UP000074294">
    <property type="component" value="Unassembled WGS sequence"/>
</dbReference>
<dbReference type="PANTHER" id="PTHR43713:SF3">
    <property type="entry name" value="GLUTAMATE-1-SEMIALDEHYDE 2,1-AMINOMUTASE 1, CHLOROPLASTIC-RELATED"/>
    <property type="match status" value="1"/>
</dbReference>
<dbReference type="InterPro" id="IPR005814">
    <property type="entry name" value="Aminotrans_3"/>
</dbReference>
<name>A0A147JXG9_HADYE</name>
<dbReference type="SUPFAM" id="SSF53383">
    <property type="entry name" value="PLP-dependent transferases"/>
    <property type="match status" value="1"/>
</dbReference>
<dbReference type="STRING" id="1776334.APZ16_00130"/>
<evidence type="ECO:0000256" key="8">
    <source>
        <dbReference type="ARBA" id="ARBA00023235"/>
    </source>
</evidence>
<sequence length="446" mass="48933">MSLPEEEIYIKNTPGSKAYFERISKVIPGGVNTAIQFFRPYPLYMARGFGGKLWDLDGREYVDHCLAYGAMTAGHANPIIIEAISEQIKKGTLLGFQAEGALELAQEIIRRYPFVDMLRFSNTGLEATFYAVRLARAATGRKLVVKMEGCYHGASDVLMISDKPRRRVQLGSIHNPASTPDSLGTPEEVVKQTLVAHFNDVGSLERVLKKHENEVAAIITEPVLTNSGIIPPEKGYFNEVRRLCDEYGVLLILDEVKTGCNLSPGGGSQLYGIEPDLVTFAKAIGGGAPLAAFGGKREYMEMITPLGGVVHYGTYNGNPLSIAAGLASLKKVMTDAAYAKINRLGDELYKGVVDAIADTGIKAAVGRCTMMGSIFFGLDEPPKNYREASKCDAAKWGRYWIHMLNRGVIPAGSAWFEEWMVSAMHEPEDIEKTIQATYDTFKEIKD</sequence>
<dbReference type="FunFam" id="3.40.640.10:FF:000021">
    <property type="entry name" value="Glutamate-1-semialdehyde 2,1-aminomutase"/>
    <property type="match status" value="1"/>
</dbReference>
<comment type="similarity">
    <text evidence="4">Belongs to the class-III pyridoxal-phosphate-dependent aminotransferase family. HemL subfamily.</text>
</comment>
<keyword evidence="9" id="KW-0627">Porphyrin biosynthesis</keyword>
<dbReference type="GO" id="GO:0042286">
    <property type="term" value="F:glutamate-1-semialdehyde 2,1-aminomutase activity"/>
    <property type="evidence" value="ECO:0007669"/>
    <property type="project" value="UniProtKB-EC"/>
</dbReference>
<evidence type="ECO:0000256" key="1">
    <source>
        <dbReference type="ARBA" id="ARBA00001579"/>
    </source>
</evidence>
<comment type="caution">
    <text evidence="12">The sequence shown here is derived from an EMBL/GenBank/DDBJ whole genome shotgun (WGS) entry which is preliminary data.</text>
</comment>
<dbReference type="GO" id="GO:0006779">
    <property type="term" value="P:porphyrin-containing compound biosynthetic process"/>
    <property type="evidence" value="ECO:0007669"/>
    <property type="project" value="UniProtKB-KW"/>
</dbReference>
<organism evidence="12 13">
    <name type="scientific">Hadarchaeum yellowstonense</name>
    <dbReference type="NCBI Taxonomy" id="1776334"/>
    <lineage>
        <taxon>Archaea</taxon>
        <taxon>Methanobacteriati</taxon>
        <taxon>Candidatus Hadarchaeota</taxon>
        <taxon>Candidatus Hadarchaeia</taxon>
        <taxon>Candidatus Hadarchaeales</taxon>
        <taxon>Candidatus Hadarchaeaceae</taxon>
        <taxon>Candidatus Hadarchaeum</taxon>
    </lineage>
</organism>
<dbReference type="EC" id="5.4.3.8" evidence="5"/>
<dbReference type="InterPro" id="IPR015422">
    <property type="entry name" value="PyrdxlP-dep_Trfase_small"/>
</dbReference>
<dbReference type="PANTHER" id="PTHR43713">
    <property type="entry name" value="GLUTAMATE-1-SEMIALDEHYDE 2,1-AMINOMUTASE"/>
    <property type="match status" value="1"/>
</dbReference>
<evidence type="ECO:0000256" key="9">
    <source>
        <dbReference type="ARBA" id="ARBA00023244"/>
    </source>
</evidence>
<dbReference type="Gene3D" id="3.40.640.10">
    <property type="entry name" value="Type I PLP-dependent aspartate aminotransferase-like (Major domain)"/>
    <property type="match status" value="1"/>
</dbReference>
<evidence type="ECO:0000256" key="6">
    <source>
        <dbReference type="ARBA" id="ARBA00015416"/>
    </source>
</evidence>
<evidence type="ECO:0000256" key="2">
    <source>
        <dbReference type="ARBA" id="ARBA00001933"/>
    </source>
</evidence>
<evidence type="ECO:0000256" key="3">
    <source>
        <dbReference type="ARBA" id="ARBA00004819"/>
    </source>
</evidence>
<dbReference type="Gene3D" id="3.90.1150.10">
    <property type="entry name" value="Aspartate Aminotransferase, domain 1"/>
    <property type="match status" value="1"/>
</dbReference>
<evidence type="ECO:0000256" key="7">
    <source>
        <dbReference type="ARBA" id="ARBA00022898"/>
    </source>
</evidence>
<accession>A0A147JXG9</accession>
<dbReference type="GO" id="GO:0008483">
    <property type="term" value="F:transaminase activity"/>
    <property type="evidence" value="ECO:0007669"/>
    <property type="project" value="InterPro"/>
</dbReference>
<dbReference type="Pfam" id="PF00202">
    <property type="entry name" value="Aminotran_3"/>
    <property type="match status" value="1"/>
</dbReference>
<dbReference type="EMBL" id="LQMQ01000025">
    <property type="protein sequence ID" value="KUO41276.1"/>
    <property type="molecule type" value="Genomic_DNA"/>
</dbReference>
<dbReference type="GO" id="GO:0030170">
    <property type="term" value="F:pyridoxal phosphate binding"/>
    <property type="evidence" value="ECO:0007669"/>
    <property type="project" value="InterPro"/>
</dbReference>
<evidence type="ECO:0000313" key="13">
    <source>
        <dbReference type="Proteomes" id="UP000074294"/>
    </source>
</evidence>
<evidence type="ECO:0000313" key="12">
    <source>
        <dbReference type="EMBL" id="KUO41276.1"/>
    </source>
</evidence>
<keyword evidence="7 11" id="KW-0663">Pyridoxal phosphate</keyword>
<comment type="pathway">
    <text evidence="3">Porphyrin-containing compound metabolism; protoporphyrin-IX biosynthesis; 5-aminolevulinate from L-glutamyl-tRNA(Glu): step 2/2.</text>
</comment>
<evidence type="ECO:0000256" key="10">
    <source>
        <dbReference type="ARBA" id="ARBA00031365"/>
    </source>
</evidence>
<comment type="catalytic activity">
    <reaction evidence="1">
        <text>(S)-4-amino-5-oxopentanoate = 5-aminolevulinate</text>
        <dbReference type="Rhea" id="RHEA:14265"/>
        <dbReference type="ChEBI" id="CHEBI:57501"/>
        <dbReference type="ChEBI" id="CHEBI:356416"/>
        <dbReference type="EC" id="5.4.3.8"/>
    </reaction>
</comment>
<dbReference type="NCBIfam" id="NF000818">
    <property type="entry name" value="PRK00062.1"/>
    <property type="match status" value="1"/>
</dbReference>
<comment type="cofactor">
    <cofactor evidence="2">
        <name>pyridoxal 5'-phosphate</name>
        <dbReference type="ChEBI" id="CHEBI:597326"/>
    </cofactor>
</comment>
<dbReference type="CDD" id="cd00610">
    <property type="entry name" value="OAT_like"/>
    <property type="match status" value="1"/>
</dbReference>
<dbReference type="InterPro" id="IPR015424">
    <property type="entry name" value="PyrdxlP-dep_Trfase"/>
</dbReference>
<proteinExistence type="inferred from homology"/>
<gene>
    <name evidence="12" type="ORF">APZ16_00130</name>
</gene>
<dbReference type="InterPro" id="IPR015421">
    <property type="entry name" value="PyrdxlP-dep_Trfase_major"/>
</dbReference>
<evidence type="ECO:0000256" key="4">
    <source>
        <dbReference type="ARBA" id="ARBA00008981"/>
    </source>
</evidence>
<evidence type="ECO:0000256" key="5">
    <source>
        <dbReference type="ARBA" id="ARBA00012143"/>
    </source>
</evidence>
<protein>
    <recommendedName>
        <fullName evidence="6">Glutamate-1-semialdehyde 2,1-aminomutase</fullName>
        <ecNumber evidence="5">5.4.3.8</ecNumber>
    </recommendedName>
    <alternativeName>
        <fullName evidence="10">Glutamate-1-semialdehyde aminotransferase</fullName>
    </alternativeName>
</protein>
<reference evidence="12 13" key="1">
    <citation type="journal article" date="2016" name="Nat. Microbiol.">
        <title>Genomic inference of the metabolism of cosmopolitan subsurface Archaea, Hadesarchaea.</title>
        <authorList>
            <person name="Baker B.J."/>
            <person name="Saw J.H."/>
            <person name="Lind A.E."/>
            <person name="Lazar C.S."/>
            <person name="Hinrichs K.-U."/>
            <person name="Teske A.P."/>
            <person name="Ettema T.J."/>
        </authorList>
    </citation>
    <scope>NUCLEOTIDE SEQUENCE [LARGE SCALE GENOMIC DNA]</scope>
</reference>
<keyword evidence="8" id="KW-0413">Isomerase</keyword>
<evidence type="ECO:0000256" key="11">
    <source>
        <dbReference type="RuleBase" id="RU003560"/>
    </source>
</evidence>
<dbReference type="AlphaFoldDB" id="A0A147JXG9"/>